<keyword evidence="3" id="KW-0119">Carbohydrate metabolism</keyword>
<feature type="domain" description="Glycosyl hydrolase family 13 catalytic" evidence="6">
    <location>
        <begin position="62"/>
        <end position="455"/>
    </location>
</feature>
<dbReference type="EMBL" id="LT859958">
    <property type="protein sequence ID" value="SMX53388.1"/>
    <property type="molecule type" value="Genomic_DNA"/>
</dbReference>
<reference evidence="8" key="1">
    <citation type="submission" date="2017-05" db="EMBL/GenBank/DDBJ databases">
        <authorList>
            <person name="Kirkegaard R."/>
            <person name="Mcilroy J S."/>
        </authorList>
    </citation>
    <scope>NUCLEOTIDE SEQUENCE [LARGE SCALE GENOMIC DNA]</scope>
</reference>
<evidence type="ECO:0000256" key="5">
    <source>
        <dbReference type="SAM" id="SignalP"/>
    </source>
</evidence>
<keyword evidence="5" id="KW-0732">Signal</keyword>
<protein>
    <recommendedName>
        <fullName evidence="3">Alpha-amylase</fullName>
        <ecNumber evidence="3">3.2.1.1</ecNumber>
    </recommendedName>
</protein>
<proteinExistence type="inferred from homology"/>
<evidence type="ECO:0000256" key="3">
    <source>
        <dbReference type="RuleBase" id="RU361134"/>
    </source>
</evidence>
<evidence type="ECO:0000313" key="8">
    <source>
        <dbReference type="Proteomes" id="UP000195514"/>
    </source>
</evidence>
<dbReference type="PROSITE" id="PS51257">
    <property type="entry name" value="PROKAR_LIPOPROTEIN"/>
    <property type="match status" value="1"/>
</dbReference>
<comment type="catalytic activity">
    <reaction evidence="3">
        <text>Endohydrolysis of (1-&gt;4)-alpha-D-glucosidic linkages in polysaccharides containing three or more (1-&gt;4)-alpha-linked D-glucose units.</text>
        <dbReference type="EC" id="3.2.1.1"/>
    </reaction>
</comment>
<dbReference type="SMART" id="SM00642">
    <property type="entry name" value="Aamy"/>
    <property type="match status" value="1"/>
</dbReference>
<evidence type="ECO:0000256" key="1">
    <source>
        <dbReference type="ARBA" id="ARBA00008061"/>
    </source>
</evidence>
<accession>A0A1Y6K3E4</accession>
<evidence type="ECO:0000256" key="4">
    <source>
        <dbReference type="SAM" id="MobiDB-lite"/>
    </source>
</evidence>
<dbReference type="GO" id="GO:0043169">
    <property type="term" value="F:cation binding"/>
    <property type="evidence" value="ECO:0007669"/>
    <property type="project" value="InterPro"/>
</dbReference>
<dbReference type="OrthoDB" id="9805159at2"/>
<dbReference type="Gene3D" id="3.20.20.80">
    <property type="entry name" value="Glycosidases"/>
    <property type="match status" value="1"/>
</dbReference>
<gene>
    <name evidence="7" type="ORF">CFX1CAM_0322</name>
</gene>
<dbReference type="EC" id="3.2.1.1" evidence="3"/>
<dbReference type="Pfam" id="PF00128">
    <property type="entry name" value="Alpha-amylase"/>
    <property type="match status" value="1"/>
</dbReference>
<dbReference type="InterPro" id="IPR017853">
    <property type="entry name" value="GH"/>
</dbReference>
<keyword evidence="3 7" id="KW-0378">Hydrolase</keyword>
<dbReference type="PRINTS" id="PR00110">
    <property type="entry name" value="ALPHAAMYLASE"/>
</dbReference>
<dbReference type="AlphaFoldDB" id="A0A1Y6K3E4"/>
<dbReference type="InterPro" id="IPR045857">
    <property type="entry name" value="O16G_dom_2"/>
</dbReference>
<feature type="region of interest" description="Disordered" evidence="4">
    <location>
        <begin position="27"/>
        <end position="51"/>
    </location>
</feature>
<evidence type="ECO:0000256" key="2">
    <source>
        <dbReference type="RuleBase" id="RU003615"/>
    </source>
</evidence>
<evidence type="ECO:0000313" key="7">
    <source>
        <dbReference type="EMBL" id="SMX53388.1"/>
    </source>
</evidence>
<keyword evidence="3 7" id="KW-0326">Glycosidase</keyword>
<keyword evidence="8" id="KW-1185">Reference proteome</keyword>
<dbReference type="CDD" id="cd11316">
    <property type="entry name" value="AmyAc_bac2_AmyA"/>
    <property type="match status" value="1"/>
</dbReference>
<dbReference type="KEGG" id="abat:CFX1CAM_0322"/>
<name>A0A1Y6K3E4_9CHLR</name>
<dbReference type="GO" id="GO:0004556">
    <property type="term" value="F:alpha-amylase activity"/>
    <property type="evidence" value="ECO:0007669"/>
    <property type="project" value="UniProtKB-UniRule"/>
</dbReference>
<comment type="similarity">
    <text evidence="1 2">Belongs to the glycosyl hydrolase 13 family.</text>
</comment>
<feature type="chain" id="PRO_5012893280" description="Alpha-amylase" evidence="5">
    <location>
        <begin position="21"/>
        <end position="559"/>
    </location>
</feature>
<dbReference type="PANTHER" id="PTHR10357">
    <property type="entry name" value="ALPHA-AMYLASE FAMILY MEMBER"/>
    <property type="match status" value="1"/>
</dbReference>
<dbReference type="GO" id="GO:0009313">
    <property type="term" value="P:oligosaccharide catabolic process"/>
    <property type="evidence" value="ECO:0007669"/>
    <property type="project" value="TreeGrafter"/>
</dbReference>
<dbReference type="InterPro" id="IPR006046">
    <property type="entry name" value="Alpha_amylase"/>
</dbReference>
<organism evidence="7 8">
    <name type="scientific">Candidatus Brevifilum fermentans</name>
    <dbReference type="NCBI Taxonomy" id="1986204"/>
    <lineage>
        <taxon>Bacteria</taxon>
        <taxon>Bacillati</taxon>
        <taxon>Chloroflexota</taxon>
        <taxon>Anaerolineae</taxon>
        <taxon>Anaerolineales</taxon>
        <taxon>Anaerolineaceae</taxon>
        <taxon>Candidatus Brevifilum</taxon>
    </lineage>
</organism>
<feature type="signal peptide" evidence="5">
    <location>
        <begin position="1"/>
        <end position="20"/>
    </location>
</feature>
<dbReference type="Proteomes" id="UP000195514">
    <property type="component" value="Chromosome I"/>
</dbReference>
<dbReference type="PANTHER" id="PTHR10357:SF179">
    <property type="entry name" value="NEUTRAL AND BASIC AMINO ACID TRANSPORT PROTEIN RBAT"/>
    <property type="match status" value="1"/>
</dbReference>
<evidence type="ECO:0000259" key="6">
    <source>
        <dbReference type="SMART" id="SM00642"/>
    </source>
</evidence>
<dbReference type="Gene3D" id="3.90.400.10">
    <property type="entry name" value="Oligo-1,6-glucosidase, Domain 2"/>
    <property type="match status" value="1"/>
</dbReference>
<dbReference type="InterPro" id="IPR006047">
    <property type="entry name" value="GH13_cat_dom"/>
</dbReference>
<sequence length="559" mass="63363">MKISVRILFLLLTLVVIGCAGCHSTALPEPTSQPTLNPTPTHTEPPPDPEPQAWWRDIVFYEIFVRSFKDSDGDGIGDFQGIIQQLDYLNDGDPNTHDDLGIQGIWLMPINPSPSYHGYDVMDYYSVNPDYGTMDDFKQLLAEAEKRGIKIIIDLVINHTSTQHPWFQAAQDPTSEFHDWYVWSAEHPQIPGPWFQNAWHRNSVNNLYYYGIFWGGMPDLNFDNPAVSDEIMSITKFWLEEVGVHGFRVDAARYLYADGVSQQDTKQTIQWFEDWRAFYKAINPSAFTVGEVWTDLQVTARYGDGMDSLFMFDLAEDIINGVYVPNPRRIITSYQDIQSFFPEGDFSTFLSNHDQQRVMSFFEGNANKAHVAAFVYLTGPGVPFIYYGEEIGMAGNKPDELLRTPMQWTGGPGAGFTSGTPWEPVNQDYAQVNVAAQDTAPDSLLHQYRTLVHLRNQYSALRTGAYLPFTASCQQLYPILRVEDDQVLILLANLSRKELEGCTISITESPLSGEYDVEMLYGDGVFSSFNFGEDGSLTEYSLPEIIQPFQQFILQLNES</sequence>
<dbReference type="SUPFAM" id="SSF51445">
    <property type="entry name" value="(Trans)glycosidases"/>
    <property type="match status" value="1"/>
</dbReference>
<dbReference type="RefSeq" id="WP_157891637.1">
    <property type="nucleotide sequence ID" value="NZ_LT859958.1"/>
</dbReference>